<accession>A0ABT5UHK0</accession>
<gene>
    <name evidence="2" type="ORF">ORQ98_28350</name>
</gene>
<keyword evidence="1" id="KW-1133">Transmembrane helix</keyword>
<proteinExistence type="predicted"/>
<evidence type="ECO:0000313" key="3">
    <source>
        <dbReference type="Proteomes" id="UP001528823"/>
    </source>
</evidence>
<organism evidence="2 3">
    <name type="scientific">Spartinivicinus poritis</name>
    <dbReference type="NCBI Taxonomy" id="2994640"/>
    <lineage>
        <taxon>Bacteria</taxon>
        <taxon>Pseudomonadati</taxon>
        <taxon>Pseudomonadota</taxon>
        <taxon>Gammaproteobacteria</taxon>
        <taxon>Oceanospirillales</taxon>
        <taxon>Zooshikellaceae</taxon>
        <taxon>Spartinivicinus</taxon>
    </lineage>
</organism>
<protein>
    <submittedName>
        <fullName evidence="2">Uncharacterized protein</fullName>
    </submittedName>
</protein>
<name>A0ABT5UHK0_9GAMM</name>
<keyword evidence="1" id="KW-0472">Membrane</keyword>
<comment type="caution">
    <text evidence="2">The sequence shown here is derived from an EMBL/GenBank/DDBJ whole genome shotgun (WGS) entry which is preliminary data.</text>
</comment>
<evidence type="ECO:0000313" key="2">
    <source>
        <dbReference type="EMBL" id="MDE1465880.1"/>
    </source>
</evidence>
<feature type="transmembrane region" description="Helical" evidence="1">
    <location>
        <begin position="55"/>
        <end position="78"/>
    </location>
</feature>
<keyword evidence="1" id="KW-0812">Transmembrane</keyword>
<dbReference type="EMBL" id="JAPMOU010000097">
    <property type="protein sequence ID" value="MDE1465880.1"/>
    <property type="molecule type" value="Genomic_DNA"/>
</dbReference>
<dbReference type="RefSeq" id="WP_274692181.1">
    <property type="nucleotide sequence ID" value="NZ_JAPMOU010000097.1"/>
</dbReference>
<evidence type="ECO:0000256" key="1">
    <source>
        <dbReference type="SAM" id="Phobius"/>
    </source>
</evidence>
<keyword evidence="3" id="KW-1185">Reference proteome</keyword>
<reference evidence="2 3" key="1">
    <citation type="submission" date="2022-11" db="EMBL/GenBank/DDBJ databases">
        <title>Spartinivicinus poritis sp. nov., isolated from scleractinian coral Porites lutea.</title>
        <authorList>
            <person name="Zhang G."/>
            <person name="Cai L."/>
            <person name="Wei Q."/>
        </authorList>
    </citation>
    <scope>NUCLEOTIDE SEQUENCE [LARGE SCALE GENOMIC DNA]</scope>
    <source>
        <strain evidence="2 3">A2-2</strain>
    </source>
</reference>
<sequence length="79" mass="8971">MSFITDIFFAFILLIIGLKTVYSIIKALITGQVSNFLAKSKEKKFFDRNDEPEEYLKAVGLEVVVALACILFFLSVIIY</sequence>
<dbReference type="Proteomes" id="UP001528823">
    <property type="component" value="Unassembled WGS sequence"/>
</dbReference>